<evidence type="ECO:0000256" key="1">
    <source>
        <dbReference type="SAM" id="MobiDB-lite"/>
    </source>
</evidence>
<protein>
    <recommendedName>
        <fullName evidence="5">SIMPL domain-containing protein</fullName>
    </recommendedName>
</protein>
<dbReference type="GO" id="GO:0006974">
    <property type="term" value="P:DNA damage response"/>
    <property type="evidence" value="ECO:0007669"/>
    <property type="project" value="TreeGrafter"/>
</dbReference>
<keyword evidence="4" id="KW-1185">Reference proteome</keyword>
<proteinExistence type="predicted"/>
<feature type="signal peptide" evidence="2">
    <location>
        <begin position="1"/>
        <end position="30"/>
    </location>
</feature>
<evidence type="ECO:0000313" key="3">
    <source>
        <dbReference type="EMBL" id="SCY39362.1"/>
    </source>
</evidence>
<dbReference type="OrthoDB" id="9813144at2"/>
<keyword evidence="2" id="KW-0732">Signal</keyword>
<organism evidence="3 4">
    <name type="scientific">Paracoccus tibetensis</name>
    <dbReference type="NCBI Taxonomy" id="336292"/>
    <lineage>
        <taxon>Bacteria</taxon>
        <taxon>Pseudomonadati</taxon>
        <taxon>Pseudomonadota</taxon>
        <taxon>Alphaproteobacteria</taxon>
        <taxon>Rhodobacterales</taxon>
        <taxon>Paracoccaceae</taxon>
        <taxon>Paracoccus</taxon>
    </lineage>
</organism>
<dbReference type="Gene3D" id="3.30.110.170">
    <property type="entry name" value="Protein of unknown function (DUF541), domain 1"/>
    <property type="match status" value="1"/>
</dbReference>
<dbReference type="Proteomes" id="UP000199502">
    <property type="component" value="Unassembled WGS sequence"/>
</dbReference>
<gene>
    <name evidence="3" type="ORF">SAMN05660710_01438</name>
</gene>
<dbReference type="Gene3D" id="3.30.70.2970">
    <property type="entry name" value="Protein of unknown function (DUF541), domain 2"/>
    <property type="match status" value="1"/>
</dbReference>
<dbReference type="EMBL" id="FMVT01000004">
    <property type="protein sequence ID" value="SCY39362.1"/>
    <property type="molecule type" value="Genomic_DNA"/>
</dbReference>
<name>A0A1G5FJ76_9RHOB</name>
<sequence>MFATLISPRLVRLGAVSALALGLAAPAVMAQESCGPMHGPSRLTVTGEGQSRVAPDLATVQLGVTTQAESASEAMRQNAEQQSAVIAALRESGLSEADIQTSGLNLNPLMRYGDGVAPEVTGYQASNLVTVRVAEMERLGEVLDAIVAAGANDIQGIQFTREDGADTLDEARREAVEDARRKAEVMAEAAGVTLGPIMVLRDVPQNGGMPRPMMRMEAAMADASVPVQPGEMSMAALVEIEFALTGEGACAPMPMRGPRGGGHHGAPELPPGHPPIPEPQPEPAPQPEPQPPVDLPEPQAPAN</sequence>
<dbReference type="InterPro" id="IPR052022">
    <property type="entry name" value="26kDa_periplasmic_antigen"/>
</dbReference>
<dbReference type="InterPro" id="IPR007497">
    <property type="entry name" value="SIMPL/DUF541"/>
</dbReference>
<accession>A0A1G5FJ76</accession>
<dbReference type="AlphaFoldDB" id="A0A1G5FJ76"/>
<evidence type="ECO:0000313" key="4">
    <source>
        <dbReference type="Proteomes" id="UP000199502"/>
    </source>
</evidence>
<feature type="compositionally biased region" description="Pro residues" evidence="1">
    <location>
        <begin position="268"/>
        <end position="303"/>
    </location>
</feature>
<dbReference type="PANTHER" id="PTHR34387:SF1">
    <property type="entry name" value="PERIPLASMIC IMMUNOGENIC PROTEIN"/>
    <property type="match status" value="1"/>
</dbReference>
<feature type="region of interest" description="Disordered" evidence="1">
    <location>
        <begin position="251"/>
        <end position="303"/>
    </location>
</feature>
<feature type="chain" id="PRO_5011437360" description="SIMPL domain-containing protein" evidence="2">
    <location>
        <begin position="31"/>
        <end position="303"/>
    </location>
</feature>
<evidence type="ECO:0000256" key="2">
    <source>
        <dbReference type="SAM" id="SignalP"/>
    </source>
</evidence>
<dbReference type="Pfam" id="PF04402">
    <property type="entry name" value="SIMPL"/>
    <property type="match status" value="1"/>
</dbReference>
<dbReference type="PANTHER" id="PTHR34387">
    <property type="entry name" value="SLR1258 PROTEIN"/>
    <property type="match status" value="1"/>
</dbReference>
<dbReference type="RefSeq" id="WP_090741772.1">
    <property type="nucleotide sequence ID" value="NZ_FMVT01000004.1"/>
</dbReference>
<reference evidence="3 4" key="1">
    <citation type="submission" date="2016-10" db="EMBL/GenBank/DDBJ databases">
        <authorList>
            <person name="de Groot N.N."/>
        </authorList>
    </citation>
    <scope>NUCLEOTIDE SEQUENCE [LARGE SCALE GENOMIC DNA]</scope>
    <source>
        <strain evidence="3 4">CGMCC 1.8925</strain>
    </source>
</reference>
<dbReference type="STRING" id="336292.SAMN05660710_01438"/>
<evidence type="ECO:0008006" key="5">
    <source>
        <dbReference type="Google" id="ProtNLM"/>
    </source>
</evidence>